<dbReference type="Gene3D" id="3.90.226.10">
    <property type="entry name" value="2-enoyl-CoA Hydratase, Chain A, domain 1"/>
    <property type="match status" value="1"/>
</dbReference>
<accession>A0A2U3LFA8</accession>
<dbReference type="PANTHER" id="PTHR35984:SF1">
    <property type="entry name" value="PERIPLASMIC SERINE PROTEASE"/>
    <property type="match status" value="1"/>
</dbReference>
<name>A0A2U3LFA8_9FIRM</name>
<reference evidence="2" key="1">
    <citation type="submission" date="2018-02" db="EMBL/GenBank/DDBJ databases">
        <authorList>
            <person name="Hausmann B."/>
        </authorList>
    </citation>
    <scope>NUCLEOTIDE SEQUENCE [LARGE SCALE GENOMIC DNA]</scope>
    <source>
        <strain evidence="2">Peat soil MAG SbF1</strain>
    </source>
</reference>
<dbReference type="Proteomes" id="UP000238916">
    <property type="component" value="Unassembled WGS sequence"/>
</dbReference>
<dbReference type="GO" id="GO:0016020">
    <property type="term" value="C:membrane"/>
    <property type="evidence" value="ECO:0007669"/>
    <property type="project" value="InterPro"/>
</dbReference>
<dbReference type="EMBL" id="OMOF01000426">
    <property type="protein sequence ID" value="SPF50582.1"/>
    <property type="molecule type" value="Genomic_DNA"/>
</dbReference>
<dbReference type="Pfam" id="PF01972">
    <property type="entry name" value="SDH_protease"/>
    <property type="match status" value="1"/>
</dbReference>
<organism evidence="1 2">
    <name type="scientific">Candidatus Desulfosporosinus infrequens</name>
    <dbReference type="NCBI Taxonomy" id="2043169"/>
    <lineage>
        <taxon>Bacteria</taxon>
        <taxon>Bacillati</taxon>
        <taxon>Bacillota</taxon>
        <taxon>Clostridia</taxon>
        <taxon>Eubacteriales</taxon>
        <taxon>Desulfitobacteriaceae</taxon>
        <taxon>Desulfosporosinus</taxon>
    </lineage>
</organism>
<gene>
    <name evidence="1" type="ORF">SBF1_4820007</name>
</gene>
<dbReference type="AlphaFoldDB" id="A0A2U3LFA8"/>
<dbReference type="InterPro" id="IPR029045">
    <property type="entry name" value="ClpP/crotonase-like_dom_sf"/>
</dbReference>
<dbReference type="PANTHER" id="PTHR35984">
    <property type="entry name" value="PERIPLASMIC SERINE PROTEASE"/>
    <property type="match status" value="1"/>
</dbReference>
<evidence type="ECO:0008006" key="3">
    <source>
        <dbReference type="Google" id="ProtNLM"/>
    </source>
</evidence>
<dbReference type="OrthoDB" id="1493005at2"/>
<evidence type="ECO:0000313" key="1">
    <source>
        <dbReference type="EMBL" id="SPF50582.1"/>
    </source>
</evidence>
<dbReference type="InterPro" id="IPR002825">
    <property type="entry name" value="Pept_S49_ser-pept_pro"/>
</dbReference>
<proteinExistence type="predicted"/>
<sequence length="334" mass="37953">MTNHRKNLLQELEELRGTKIICYIGADRQSISTRVAPDIIPVFYKHLVSLGPVKKLDLFLFTKGGDVLTALRLVDLIYEFTDQFSILVPYKAYSAGTLIALGASEIVMNRTGELSPIDPNVTSIFNPQDPLNSTARLPVSVEDIYSFFSVTKNLGIVNEEAMVQVFLRLLDSVQPLAIGSLYRSYLLIKDVAKKLLIRHLDTNFEEQKINDIVEKLTKKYFSHNYLIGRKEALESLKLPIIYSSGLLESKIWSLYETYEAYLDLDKPYSPELSADQDGHFMVSCGVIESLHLADEYIFKGVLEKDSSDTIRNVNILEQGWLRMDGDVQTKSRQW</sequence>
<dbReference type="SUPFAM" id="SSF52096">
    <property type="entry name" value="ClpP/crotonase"/>
    <property type="match status" value="1"/>
</dbReference>
<evidence type="ECO:0000313" key="2">
    <source>
        <dbReference type="Proteomes" id="UP000238916"/>
    </source>
</evidence>
<protein>
    <recommendedName>
        <fullName evidence="3">Serine dehydrogenase proteinase</fullName>
    </recommendedName>
</protein>